<dbReference type="InterPro" id="IPR052974">
    <property type="entry name" value="GH79_Enzymes"/>
</dbReference>
<dbReference type="AlphaFoldDB" id="A0A6A6PN20"/>
<evidence type="ECO:0000313" key="3">
    <source>
        <dbReference type="EMBL" id="KAF2481315.1"/>
    </source>
</evidence>
<proteinExistence type="predicted"/>
<evidence type="ECO:0000256" key="1">
    <source>
        <dbReference type="SAM" id="SignalP"/>
    </source>
</evidence>
<dbReference type="InterPro" id="IPR031728">
    <property type="entry name" value="GlcAase_C"/>
</dbReference>
<name>A0A6A6PN20_9PEZI</name>
<keyword evidence="1" id="KW-0732">Signal</keyword>
<dbReference type="Pfam" id="PF16862">
    <property type="entry name" value="Glyco_hydro_79C"/>
    <property type="match status" value="1"/>
</dbReference>
<evidence type="ECO:0000313" key="4">
    <source>
        <dbReference type="Proteomes" id="UP000799767"/>
    </source>
</evidence>
<dbReference type="EMBL" id="MU001638">
    <property type="protein sequence ID" value="KAF2481315.1"/>
    <property type="molecule type" value="Genomic_DNA"/>
</dbReference>
<dbReference type="OrthoDB" id="2796951at2759"/>
<sequence length="541" mass="58724">MRSRLPDMLQLWLLLLTASLNGRTHATRLNVPTTAAGASIAHQPNYVSFSIEPAFWVEFWGNASQPNTFTFDVLQLLVDRGGQPQIRPGGETMDSMIFEPSAGNVQRVTSSDGGIYRTVVGPAYYQSWSNFPSVTKFTSTLNFQNDSLAIAQGLAVASVKYQPERVHYFELGNEPNNYATAESRWDDSTQEYVNQWLNWTYAIDVAVNNTLGASAAEQLGISRWWGSSSTTDPTALQVRPANIIPDGIDSDNQVAQYSIHSYQFATCSPAQTALSTLPDVLNHSSLVSYANSQILPSAQAALNSGSQWIIGEYNSVACSGSVNVSDRFAQALWTADTQLLYASMNASATYLHQGATLVDQSSDQANSAGPNGTPSFSLYDMVYPRDSSARGPARALPGFLGVLFATEVFSTPGIRVRALAAPTTVDEDYFAAYSMYANNEIRKVAVLNMQPYYGNGNNLTVSVQLPKSPRGSGSPQAWLKRMSSPSVSETDSSLTTWAGQSYEHGKPVGNLDIEEVGSDGIITVRGSEAVLVFYNHSDVYM</sequence>
<feature type="signal peptide" evidence="1">
    <location>
        <begin position="1"/>
        <end position="26"/>
    </location>
</feature>
<feature type="domain" description="Beta-glucuronidase C-terminal" evidence="2">
    <location>
        <begin position="432"/>
        <end position="531"/>
    </location>
</feature>
<dbReference type="InterPro" id="IPR017853">
    <property type="entry name" value="GH"/>
</dbReference>
<keyword evidence="4" id="KW-1185">Reference proteome</keyword>
<keyword evidence="3" id="KW-0378">Hydrolase</keyword>
<accession>A0A6A6PN20</accession>
<dbReference type="PANTHER" id="PTHR36183:SF2">
    <property type="entry name" value="BETA-GLUCURONIDASE C-TERMINAL DOMAIN-CONTAINING PROTEIN"/>
    <property type="match status" value="1"/>
</dbReference>
<dbReference type="PANTHER" id="PTHR36183">
    <property type="entry name" value="BETA-GLUCURONIDASE"/>
    <property type="match status" value="1"/>
</dbReference>
<dbReference type="Gene3D" id="3.20.20.80">
    <property type="entry name" value="Glycosidases"/>
    <property type="match status" value="1"/>
</dbReference>
<evidence type="ECO:0000259" key="2">
    <source>
        <dbReference type="Pfam" id="PF16862"/>
    </source>
</evidence>
<dbReference type="GeneID" id="54475185"/>
<dbReference type="SUPFAM" id="SSF51445">
    <property type="entry name" value="(Trans)glycosidases"/>
    <property type="match status" value="1"/>
</dbReference>
<dbReference type="Proteomes" id="UP000799767">
    <property type="component" value="Unassembled WGS sequence"/>
</dbReference>
<gene>
    <name evidence="3" type="ORF">BDY17DRAFT_301085</name>
</gene>
<feature type="chain" id="PRO_5025493659" evidence="1">
    <location>
        <begin position="27"/>
        <end position="541"/>
    </location>
</feature>
<organism evidence="3 4">
    <name type="scientific">Neohortaea acidophila</name>
    <dbReference type="NCBI Taxonomy" id="245834"/>
    <lineage>
        <taxon>Eukaryota</taxon>
        <taxon>Fungi</taxon>
        <taxon>Dikarya</taxon>
        <taxon>Ascomycota</taxon>
        <taxon>Pezizomycotina</taxon>
        <taxon>Dothideomycetes</taxon>
        <taxon>Dothideomycetidae</taxon>
        <taxon>Mycosphaerellales</taxon>
        <taxon>Teratosphaeriaceae</taxon>
        <taxon>Neohortaea</taxon>
    </lineage>
</organism>
<dbReference type="GO" id="GO:0016787">
    <property type="term" value="F:hydrolase activity"/>
    <property type="evidence" value="ECO:0007669"/>
    <property type="project" value="UniProtKB-KW"/>
</dbReference>
<dbReference type="RefSeq" id="XP_033587885.1">
    <property type="nucleotide sequence ID" value="XM_033734183.1"/>
</dbReference>
<protein>
    <submittedName>
        <fullName evidence="3">Glycoside hydrolase family 79 protein</fullName>
    </submittedName>
</protein>
<reference evidence="3" key="1">
    <citation type="journal article" date="2020" name="Stud. Mycol.">
        <title>101 Dothideomycetes genomes: a test case for predicting lifestyles and emergence of pathogens.</title>
        <authorList>
            <person name="Haridas S."/>
            <person name="Albert R."/>
            <person name="Binder M."/>
            <person name="Bloem J."/>
            <person name="Labutti K."/>
            <person name="Salamov A."/>
            <person name="Andreopoulos B."/>
            <person name="Baker S."/>
            <person name="Barry K."/>
            <person name="Bills G."/>
            <person name="Bluhm B."/>
            <person name="Cannon C."/>
            <person name="Castanera R."/>
            <person name="Culley D."/>
            <person name="Daum C."/>
            <person name="Ezra D."/>
            <person name="Gonzalez J."/>
            <person name="Henrissat B."/>
            <person name="Kuo A."/>
            <person name="Liang C."/>
            <person name="Lipzen A."/>
            <person name="Lutzoni F."/>
            <person name="Magnuson J."/>
            <person name="Mondo S."/>
            <person name="Nolan M."/>
            <person name="Ohm R."/>
            <person name="Pangilinan J."/>
            <person name="Park H.-J."/>
            <person name="Ramirez L."/>
            <person name="Alfaro M."/>
            <person name="Sun H."/>
            <person name="Tritt A."/>
            <person name="Yoshinaga Y."/>
            <person name="Zwiers L.-H."/>
            <person name="Turgeon B."/>
            <person name="Goodwin S."/>
            <person name="Spatafora J."/>
            <person name="Crous P."/>
            <person name="Grigoriev I."/>
        </authorList>
    </citation>
    <scope>NUCLEOTIDE SEQUENCE</scope>
    <source>
        <strain evidence="3">CBS 113389</strain>
    </source>
</reference>